<organism evidence="1 2">
    <name type="scientific">Chryseobacterium taiwanense</name>
    <dbReference type="NCBI Taxonomy" id="363331"/>
    <lineage>
        <taxon>Bacteria</taxon>
        <taxon>Pseudomonadati</taxon>
        <taxon>Bacteroidota</taxon>
        <taxon>Flavobacteriia</taxon>
        <taxon>Flavobacteriales</taxon>
        <taxon>Weeksellaceae</taxon>
        <taxon>Chryseobacterium group</taxon>
        <taxon>Chryseobacterium</taxon>
    </lineage>
</organism>
<protein>
    <submittedName>
        <fullName evidence="1">Uncharacterized protein</fullName>
    </submittedName>
</protein>
<name>A0A0B4D2I5_9FLAO</name>
<dbReference type="EMBL" id="JWTA01000008">
    <property type="protein sequence ID" value="KIC62802.1"/>
    <property type="molecule type" value="Genomic_DNA"/>
</dbReference>
<dbReference type="AlphaFoldDB" id="A0A0B4D2I5"/>
<evidence type="ECO:0000313" key="2">
    <source>
        <dbReference type="Proteomes" id="UP000031167"/>
    </source>
</evidence>
<gene>
    <name evidence="1" type="ORF">RM51_11525</name>
</gene>
<accession>A0A0B4D2I5</accession>
<comment type="caution">
    <text evidence="1">The sequence shown here is derived from an EMBL/GenBank/DDBJ whole genome shotgun (WGS) entry which is preliminary data.</text>
</comment>
<keyword evidence="2" id="KW-1185">Reference proteome</keyword>
<dbReference type="Proteomes" id="UP000031167">
    <property type="component" value="Unassembled WGS sequence"/>
</dbReference>
<sequence>MIECYIKYKNEKNTIDSKKNIIVIGAKIRDNDNKDLSISFYFINPQLLQSFNYSNVYSIHGYKMIVDKSLNKYDVLDYAFKGMEVPYENFNVAKAPFSYSTDYWNIILNSKNEVIEILPEEKSKKIKSTLEERRVKFSKDYIDYSSL</sequence>
<proteinExistence type="predicted"/>
<evidence type="ECO:0000313" key="1">
    <source>
        <dbReference type="EMBL" id="KIC62802.1"/>
    </source>
</evidence>
<reference evidence="1 2" key="1">
    <citation type="submission" date="2014-12" db="EMBL/GenBank/DDBJ databases">
        <title>Genome sequencing of Chryseobacterium taiwanense TPW19.</title>
        <authorList>
            <person name="Tan P.W."/>
            <person name="Chan K.-G."/>
        </authorList>
    </citation>
    <scope>NUCLEOTIDE SEQUENCE [LARGE SCALE GENOMIC DNA]</scope>
    <source>
        <strain evidence="1 2">TPW19</strain>
    </source>
</reference>